<dbReference type="Proteomes" id="UP000252415">
    <property type="component" value="Unassembled WGS sequence"/>
</dbReference>
<sequence>MQKKLCVFCNEIVPIESKGEHDRYVGCHCSPDGFYSLLRDSYDPIRAFPHHTKRQLFPIISAYIRELTDCDERVTLSIEDLETIRNSPRIPVTIEEKGSRLLQYLYRHSEGPGDPVVINPLSQSFNLTYSPNLQELVYIIEKLREEQLIVRESVTFRLTEQGWSEAAVRAGGKKLKSCFVLLPDDIDLCAEWSEILLPKLEQCGYQPRLINHSGSDNTDSMQQISESKLIIADLTNHSPEVYFAAGYALGINIPVIWTVNRTYADKLFVQTQQIRPIVWDTVEELAALLQQRLS</sequence>
<gene>
    <name evidence="1" type="ORF">DFP97_104103</name>
</gene>
<dbReference type="AlphaFoldDB" id="A0A368W848"/>
<evidence type="ECO:0008006" key="3">
    <source>
        <dbReference type="Google" id="ProtNLM"/>
    </source>
</evidence>
<keyword evidence="2" id="KW-1185">Reference proteome</keyword>
<protein>
    <recommendedName>
        <fullName evidence="3">Nucleoside 2-deoxyribosyltransferase-like protein</fullName>
    </recommendedName>
</protein>
<dbReference type="OrthoDB" id="284716at2"/>
<proteinExistence type="predicted"/>
<accession>A0A368W848</accession>
<dbReference type="RefSeq" id="WP_114379364.1">
    <property type="nucleotide sequence ID" value="NZ_QPJD01000004.1"/>
</dbReference>
<dbReference type="EMBL" id="QPJD01000004">
    <property type="protein sequence ID" value="RCW49445.1"/>
    <property type="molecule type" value="Genomic_DNA"/>
</dbReference>
<evidence type="ECO:0000313" key="1">
    <source>
        <dbReference type="EMBL" id="RCW49445.1"/>
    </source>
</evidence>
<evidence type="ECO:0000313" key="2">
    <source>
        <dbReference type="Proteomes" id="UP000252415"/>
    </source>
</evidence>
<organism evidence="1 2">
    <name type="scientific">Paenibacillus prosopidis</name>
    <dbReference type="NCBI Taxonomy" id="630520"/>
    <lineage>
        <taxon>Bacteria</taxon>
        <taxon>Bacillati</taxon>
        <taxon>Bacillota</taxon>
        <taxon>Bacilli</taxon>
        <taxon>Bacillales</taxon>
        <taxon>Paenibacillaceae</taxon>
        <taxon>Paenibacillus</taxon>
    </lineage>
</organism>
<name>A0A368W848_9BACL</name>
<comment type="caution">
    <text evidence="1">The sequence shown here is derived from an EMBL/GenBank/DDBJ whole genome shotgun (WGS) entry which is preliminary data.</text>
</comment>
<reference evidence="1 2" key="1">
    <citation type="submission" date="2018-07" db="EMBL/GenBank/DDBJ databases">
        <title>Genomic Encyclopedia of Type Strains, Phase III (KMG-III): the genomes of soil and plant-associated and newly described type strains.</title>
        <authorList>
            <person name="Whitman W."/>
        </authorList>
    </citation>
    <scope>NUCLEOTIDE SEQUENCE [LARGE SCALE GENOMIC DNA]</scope>
    <source>
        <strain evidence="1 2">CECT 7506</strain>
    </source>
</reference>